<protein>
    <submittedName>
        <fullName evidence="10">Transporter</fullName>
    </submittedName>
</protein>
<dbReference type="HOGENOM" id="CLU_033863_4_0_9"/>
<comment type="similarity">
    <text evidence="2">Belongs to the EamA transporter family.</text>
</comment>
<dbReference type="EMBL" id="CP003422">
    <property type="protein sequence ID" value="AFH61706.1"/>
    <property type="molecule type" value="Genomic_DNA"/>
</dbReference>
<dbReference type="GO" id="GO:0005886">
    <property type="term" value="C:plasma membrane"/>
    <property type="evidence" value="ECO:0007669"/>
    <property type="project" value="UniProtKB-SubCell"/>
</dbReference>
<keyword evidence="5 8" id="KW-1133">Transmembrane helix</keyword>
<dbReference type="InterPro" id="IPR000620">
    <property type="entry name" value="EamA_dom"/>
</dbReference>
<feature type="compositionally biased region" description="Basic and acidic residues" evidence="7">
    <location>
        <begin position="1"/>
        <end position="22"/>
    </location>
</feature>
<evidence type="ECO:0000256" key="7">
    <source>
        <dbReference type="SAM" id="MobiDB-lite"/>
    </source>
</evidence>
<dbReference type="Proteomes" id="UP000007392">
    <property type="component" value="Chromosome"/>
</dbReference>
<feature type="transmembrane region" description="Helical" evidence="8">
    <location>
        <begin position="101"/>
        <end position="122"/>
    </location>
</feature>
<evidence type="ECO:0000256" key="8">
    <source>
        <dbReference type="SAM" id="Phobius"/>
    </source>
</evidence>
<dbReference type="InterPro" id="IPR037185">
    <property type="entry name" value="EmrE-like"/>
</dbReference>
<feature type="transmembrane region" description="Helical" evidence="8">
    <location>
        <begin position="69"/>
        <end position="89"/>
    </location>
</feature>
<organism evidence="10 11">
    <name type="scientific">Paenibacillus mucilaginosus K02</name>
    <dbReference type="NCBI Taxonomy" id="997761"/>
    <lineage>
        <taxon>Bacteria</taxon>
        <taxon>Bacillati</taxon>
        <taxon>Bacillota</taxon>
        <taxon>Bacilli</taxon>
        <taxon>Bacillales</taxon>
        <taxon>Paenibacillaceae</taxon>
        <taxon>Paenibacillus</taxon>
    </lineage>
</organism>
<feature type="transmembrane region" description="Helical" evidence="8">
    <location>
        <begin position="283"/>
        <end position="301"/>
    </location>
</feature>
<dbReference type="AlphaFoldDB" id="I0BH59"/>
<name>I0BH59_9BACL</name>
<evidence type="ECO:0000256" key="2">
    <source>
        <dbReference type="ARBA" id="ARBA00007362"/>
    </source>
</evidence>
<feature type="transmembrane region" description="Helical" evidence="8">
    <location>
        <begin position="128"/>
        <end position="147"/>
    </location>
</feature>
<dbReference type="PANTHER" id="PTHR32322:SF18">
    <property type="entry name" value="S-ADENOSYLMETHIONINE_S-ADENOSYLHOMOCYSTEINE TRANSPORTER"/>
    <property type="match status" value="1"/>
</dbReference>
<reference evidence="10 11" key="1">
    <citation type="submission" date="2013-06" db="EMBL/GenBank/DDBJ databases">
        <title>Complete genome sequence of Paenibacillus mucilaginosus K02.</title>
        <authorList>
            <person name="Xiao B."/>
            <person name="Sun L."/>
            <person name="Xiao L."/>
            <person name="Lian B."/>
        </authorList>
    </citation>
    <scope>NUCLEOTIDE SEQUENCE [LARGE SCALE GENOMIC DNA]</scope>
    <source>
        <strain evidence="10 11">K02</strain>
    </source>
</reference>
<accession>I0BH59</accession>
<evidence type="ECO:0000256" key="6">
    <source>
        <dbReference type="ARBA" id="ARBA00023136"/>
    </source>
</evidence>
<feature type="transmembrane region" description="Helical" evidence="8">
    <location>
        <begin position="214"/>
        <end position="232"/>
    </location>
</feature>
<dbReference type="SUPFAM" id="SSF103481">
    <property type="entry name" value="Multidrug resistance efflux transporter EmrE"/>
    <property type="match status" value="2"/>
</dbReference>
<dbReference type="PANTHER" id="PTHR32322">
    <property type="entry name" value="INNER MEMBRANE TRANSPORTER"/>
    <property type="match status" value="1"/>
</dbReference>
<feature type="transmembrane region" description="Helical" evidence="8">
    <location>
        <begin position="181"/>
        <end position="202"/>
    </location>
</feature>
<evidence type="ECO:0000256" key="4">
    <source>
        <dbReference type="ARBA" id="ARBA00022692"/>
    </source>
</evidence>
<feature type="domain" description="EamA" evidence="9">
    <location>
        <begin position="183"/>
        <end position="325"/>
    </location>
</feature>
<feature type="transmembrane region" description="Helical" evidence="8">
    <location>
        <begin position="37"/>
        <end position="57"/>
    </location>
</feature>
<feature type="domain" description="EamA" evidence="9">
    <location>
        <begin position="38"/>
        <end position="170"/>
    </location>
</feature>
<evidence type="ECO:0000313" key="11">
    <source>
        <dbReference type="Proteomes" id="UP000007392"/>
    </source>
</evidence>
<evidence type="ECO:0000313" key="10">
    <source>
        <dbReference type="EMBL" id="AFH61706.1"/>
    </source>
</evidence>
<feature type="transmembrane region" description="Helical" evidence="8">
    <location>
        <begin position="307"/>
        <end position="326"/>
    </location>
</feature>
<evidence type="ECO:0000256" key="3">
    <source>
        <dbReference type="ARBA" id="ARBA00022475"/>
    </source>
</evidence>
<gene>
    <name evidence="10" type="ORF">B2K_13420</name>
</gene>
<dbReference type="InterPro" id="IPR050638">
    <property type="entry name" value="AA-Vitamin_Transporters"/>
</dbReference>
<dbReference type="PATRIC" id="fig|997761.3.peg.2633"/>
<sequence length="343" mass="36647">MMHMENKGRTREEGARKADGTRQQKNNEASRDRGQTAAYLAAVGNAVIIGFSFLFVKIALDTAHPLDTLAHRCTASFAVLALAAAFGWIRVKLRPREMAALLPLALLYPSLFFAFQAFGLAYSSSSEAGIIHATVPIFTALLAAAVLKEYAGVRQILFILLSAAGVVYIFVMKGAAIGSGALLGTVLILVSAGCMAAYSVLARRMTRRFTVMEMTFAMTLIGFLFFNGMSVIRHLLAGTLPAYFEPLGSLPFLGSVLYLGILSSMVTAMLNNYALSKLEASKAGVFTHLSTLVTMAAGALLLGEQLFYYHFVGAALIVLGVVGTNLPGSRKKPVSSAGRSMIR</sequence>
<feature type="transmembrane region" description="Helical" evidence="8">
    <location>
        <begin position="252"/>
        <end position="271"/>
    </location>
</feature>
<proteinExistence type="inferred from homology"/>
<dbReference type="RefSeq" id="WP_014650584.1">
    <property type="nucleotide sequence ID" value="NC_017672.3"/>
</dbReference>
<keyword evidence="4 8" id="KW-0812">Transmembrane</keyword>
<comment type="subcellular location">
    <subcellularLocation>
        <location evidence="1">Cell membrane</location>
        <topology evidence="1">Multi-pass membrane protein</topology>
    </subcellularLocation>
</comment>
<keyword evidence="6 8" id="KW-0472">Membrane</keyword>
<feature type="region of interest" description="Disordered" evidence="7">
    <location>
        <begin position="1"/>
        <end position="31"/>
    </location>
</feature>
<feature type="transmembrane region" description="Helical" evidence="8">
    <location>
        <begin position="156"/>
        <end position="175"/>
    </location>
</feature>
<keyword evidence="3" id="KW-1003">Cell membrane</keyword>
<evidence type="ECO:0000259" key="9">
    <source>
        <dbReference type="Pfam" id="PF00892"/>
    </source>
</evidence>
<dbReference type="KEGG" id="pmw:B2K_13420"/>
<evidence type="ECO:0000256" key="1">
    <source>
        <dbReference type="ARBA" id="ARBA00004651"/>
    </source>
</evidence>
<dbReference type="Pfam" id="PF00892">
    <property type="entry name" value="EamA"/>
    <property type="match status" value="2"/>
</dbReference>
<evidence type="ECO:0000256" key="5">
    <source>
        <dbReference type="ARBA" id="ARBA00022989"/>
    </source>
</evidence>